<evidence type="ECO:0000313" key="1">
    <source>
        <dbReference type="EMBL" id="MBB3965949.1"/>
    </source>
</evidence>
<dbReference type="AlphaFoldDB" id="A0A7W6GCL5"/>
<name>A0A7W6GCL5_9HYPH</name>
<protein>
    <submittedName>
        <fullName evidence="1">Uncharacterized protein</fullName>
    </submittedName>
</protein>
<evidence type="ECO:0000313" key="2">
    <source>
        <dbReference type="Proteomes" id="UP000582090"/>
    </source>
</evidence>
<accession>A0A7W6GCL5</accession>
<keyword evidence="2" id="KW-1185">Reference proteome</keyword>
<gene>
    <name evidence="1" type="ORF">GGQ67_003630</name>
</gene>
<sequence length="52" mass="5806">MTRIYVAADGRVIPGGWPEDGRPINELSQLERNLVRDGDLVEVKPAKTTKKD</sequence>
<reference evidence="1 2" key="1">
    <citation type="submission" date="2020-08" db="EMBL/GenBank/DDBJ databases">
        <title>Genomic Encyclopedia of Type Strains, Phase IV (KMG-IV): sequencing the most valuable type-strain genomes for metagenomic binning, comparative biology and taxonomic classification.</title>
        <authorList>
            <person name="Goeker M."/>
        </authorList>
    </citation>
    <scope>NUCLEOTIDE SEQUENCE [LARGE SCALE GENOMIC DNA]</scope>
    <source>
        <strain evidence="1 2">DSM 26575</strain>
    </source>
</reference>
<dbReference type="EMBL" id="JACIDW010000013">
    <property type="protein sequence ID" value="MBB3965949.1"/>
    <property type="molecule type" value="Genomic_DNA"/>
</dbReference>
<comment type="caution">
    <text evidence="1">The sequence shown here is derived from an EMBL/GenBank/DDBJ whole genome shotgun (WGS) entry which is preliminary data.</text>
</comment>
<proteinExistence type="predicted"/>
<dbReference type="Proteomes" id="UP000582090">
    <property type="component" value="Unassembled WGS sequence"/>
</dbReference>
<dbReference type="RefSeq" id="WP_183901463.1">
    <property type="nucleotide sequence ID" value="NZ_JACIDW010000013.1"/>
</dbReference>
<organism evidence="1 2">
    <name type="scientific">Rhizobium metallidurans</name>
    <dbReference type="NCBI Taxonomy" id="1265931"/>
    <lineage>
        <taxon>Bacteria</taxon>
        <taxon>Pseudomonadati</taxon>
        <taxon>Pseudomonadota</taxon>
        <taxon>Alphaproteobacteria</taxon>
        <taxon>Hyphomicrobiales</taxon>
        <taxon>Rhizobiaceae</taxon>
        <taxon>Rhizobium/Agrobacterium group</taxon>
        <taxon>Rhizobium</taxon>
    </lineage>
</organism>